<proteinExistence type="predicted"/>
<dbReference type="Gene3D" id="3.40.50.2000">
    <property type="entry name" value="Glycogen Phosphorylase B"/>
    <property type="match status" value="2"/>
</dbReference>
<dbReference type="InterPro" id="IPR001296">
    <property type="entry name" value="Glyco_trans_1"/>
</dbReference>
<dbReference type="Pfam" id="PF13439">
    <property type="entry name" value="Glyco_transf_4"/>
    <property type="match status" value="1"/>
</dbReference>
<evidence type="ECO:0000259" key="2">
    <source>
        <dbReference type="Pfam" id="PF13439"/>
    </source>
</evidence>
<feature type="domain" description="Glycosyltransferase subfamily 4-like N-terminal" evidence="2">
    <location>
        <begin position="57"/>
        <end position="169"/>
    </location>
</feature>
<dbReference type="EMBL" id="QEQD01000009">
    <property type="protein sequence ID" value="RDF01279.1"/>
    <property type="molecule type" value="Genomic_DNA"/>
</dbReference>
<accession>A0A369ZE72</accession>
<reference evidence="3 4" key="1">
    <citation type="submission" date="2018-05" db="EMBL/GenBank/DDBJ databases">
        <title>Draft Genome Sequences for a Diverse set of 7 Haemophilus Species.</title>
        <authorList>
            <person name="Nichols M."/>
            <person name="Topaz N."/>
            <person name="Wang X."/>
            <person name="Wang X."/>
            <person name="Boxrud D."/>
        </authorList>
    </citation>
    <scope>NUCLEOTIDE SEQUENCE [LARGE SCALE GENOMIC DNA]</scope>
    <source>
        <strain evidence="3 4">C2010039593</strain>
    </source>
</reference>
<gene>
    <name evidence="3" type="ORF">DPV98_08835</name>
</gene>
<dbReference type="InterPro" id="IPR050194">
    <property type="entry name" value="Glycosyltransferase_grp1"/>
</dbReference>
<name>A0A369ZE72_HAEPH</name>
<protein>
    <submittedName>
        <fullName evidence="3">Glycosyltransferase</fullName>
    </submittedName>
</protein>
<evidence type="ECO:0000313" key="3">
    <source>
        <dbReference type="EMBL" id="RDF01279.1"/>
    </source>
</evidence>
<sequence length="360" mass="41606">MKVLHFTQANGGGIDTYLRMYFKYSNIDRFINVLITTGENKFSNLDGFYHVNIEQTFSPIKLLKHAYNIRKIIKSEKPDIIYLHSTFAGLIGRMANIGLKSKIAYNPHGWSFKMNVSKEKIHIYKLVEKILSYFTDKFILISKSEYEEAQKIGISARKLELVYNGIDVENLNPPINNEEALPNNRYIIGMVGRISEQKNPLFFVDFAKEVLKKYPETFFVIVGDGELRKQVEKRIVEYNMAHNFLITGWVSTPEKYIKQFNQAVLFSKWEGFGLAVAEYMLYQKNILITGIDGMVDLIEDSYCGFIIKDLDDAVKKSHILREDSVLSNKLSINAYKKVINNFNVKDKTAEIEQLFINLVK</sequence>
<comment type="caution">
    <text evidence="3">The sequence shown here is derived from an EMBL/GenBank/DDBJ whole genome shotgun (WGS) entry which is preliminary data.</text>
</comment>
<dbReference type="Proteomes" id="UP000253999">
    <property type="component" value="Unassembled WGS sequence"/>
</dbReference>
<evidence type="ECO:0000313" key="4">
    <source>
        <dbReference type="Proteomes" id="UP000253999"/>
    </source>
</evidence>
<dbReference type="Pfam" id="PF00534">
    <property type="entry name" value="Glycos_transf_1"/>
    <property type="match status" value="1"/>
</dbReference>
<feature type="domain" description="Glycosyl transferase family 1" evidence="1">
    <location>
        <begin position="176"/>
        <end position="336"/>
    </location>
</feature>
<dbReference type="SUPFAM" id="SSF53756">
    <property type="entry name" value="UDP-Glycosyltransferase/glycogen phosphorylase"/>
    <property type="match status" value="1"/>
</dbReference>
<dbReference type="PANTHER" id="PTHR45947">
    <property type="entry name" value="SULFOQUINOVOSYL TRANSFERASE SQD2"/>
    <property type="match status" value="1"/>
</dbReference>
<dbReference type="AlphaFoldDB" id="A0A369ZE72"/>
<keyword evidence="3" id="KW-0808">Transferase</keyword>
<dbReference type="InterPro" id="IPR028098">
    <property type="entry name" value="Glyco_trans_4-like_N"/>
</dbReference>
<evidence type="ECO:0000259" key="1">
    <source>
        <dbReference type="Pfam" id="PF00534"/>
    </source>
</evidence>
<dbReference type="GO" id="GO:0016757">
    <property type="term" value="F:glycosyltransferase activity"/>
    <property type="evidence" value="ECO:0007669"/>
    <property type="project" value="InterPro"/>
</dbReference>
<organism evidence="3 4">
    <name type="scientific">Haemophilus parahaemolyticus</name>
    <dbReference type="NCBI Taxonomy" id="735"/>
    <lineage>
        <taxon>Bacteria</taxon>
        <taxon>Pseudomonadati</taxon>
        <taxon>Pseudomonadota</taxon>
        <taxon>Gammaproteobacteria</taxon>
        <taxon>Pasteurellales</taxon>
        <taxon>Pasteurellaceae</taxon>
        <taxon>Haemophilus</taxon>
    </lineage>
</organism>
<dbReference type="PANTHER" id="PTHR45947:SF3">
    <property type="entry name" value="SULFOQUINOVOSYL TRANSFERASE SQD2"/>
    <property type="match status" value="1"/>
</dbReference>